<dbReference type="Gene3D" id="1.10.30.50">
    <property type="match status" value="1"/>
</dbReference>
<evidence type="ECO:0000259" key="2">
    <source>
        <dbReference type="SMART" id="SM00507"/>
    </source>
</evidence>
<dbReference type="InterPro" id="IPR003615">
    <property type="entry name" value="HNH_nuc"/>
</dbReference>
<dbReference type="Proteomes" id="UP000638848">
    <property type="component" value="Unassembled WGS sequence"/>
</dbReference>
<accession>A0A917LN28</accession>
<feature type="domain" description="HNH nuclease" evidence="2">
    <location>
        <begin position="15"/>
        <end position="79"/>
    </location>
</feature>
<keyword evidence="4" id="KW-1185">Reference proteome</keyword>
<name>A0A917LN28_9MICC</name>
<comment type="caution">
    <text evidence="3">The sequence shown here is derived from an EMBL/GenBank/DDBJ whole genome shotgun (WGS) entry which is preliminary data.</text>
</comment>
<dbReference type="AlphaFoldDB" id="A0A917LN28"/>
<gene>
    <name evidence="3" type="ORF">GCM10011374_03300</name>
</gene>
<evidence type="ECO:0000256" key="1">
    <source>
        <dbReference type="SAM" id="MobiDB-lite"/>
    </source>
</evidence>
<dbReference type="EMBL" id="BMEQ01000001">
    <property type="protein sequence ID" value="GGG44318.1"/>
    <property type="molecule type" value="Genomic_DNA"/>
</dbReference>
<dbReference type="SMART" id="SM00507">
    <property type="entry name" value="HNHc"/>
    <property type="match status" value="1"/>
</dbReference>
<dbReference type="GO" id="GO:0003676">
    <property type="term" value="F:nucleic acid binding"/>
    <property type="evidence" value="ECO:0007669"/>
    <property type="project" value="InterPro"/>
</dbReference>
<organism evidence="3 4">
    <name type="scientific">Kocuria dechangensis</name>
    <dbReference type="NCBI Taxonomy" id="1176249"/>
    <lineage>
        <taxon>Bacteria</taxon>
        <taxon>Bacillati</taxon>
        <taxon>Actinomycetota</taxon>
        <taxon>Actinomycetes</taxon>
        <taxon>Micrococcales</taxon>
        <taxon>Micrococcaceae</taxon>
        <taxon>Kocuria</taxon>
    </lineage>
</organism>
<proteinExistence type="predicted"/>
<evidence type="ECO:0000313" key="3">
    <source>
        <dbReference type="EMBL" id="GGG44318.1"/>
    </source>
</evidence>
<dbReference type="Pfam" id="PF01844">
    <property type="entry name" value="HNH"/>
    <property type="match status" value="1"/>
</dbReference>
<dbReference type="GO" id="GO:0004519">
    <property type="term" value="F:endonuclease activity"/>
    <property type="evidence" value="ECO:0007669"/>
    <property type="project" value="InterPro"/>
</dbReference>
<feature type="region of interest" description="Disordered" evidence="1">
    <location>
        <begin position="76"/>
        <end position="128"/>
    </location>
</feature>
<dbReference type="InterPro" id="IPR002711">
    <property type="entry name" value="HNH"/>
</dbReference>
<dbReference type="RefSeq" id="WP_188534076.1">
    <property type="nucleotide sequence ID" value="NZ_BMEQ01000001.1"/>
</dbReference>
<reference evidence="3" key="1">
    <citation type="journal article" date="2014" name="Int. J. Syst. Evol. Microbiol.">
        <title>Complete genome sequence of Corynebacterium casei LMG S-19264T (=DSM 44701T), isolated from a smear-ripened cheese.</title>
        <authorList>
            <consortium name="US DOE Joint Genome Institute (JGI-PGF)"/>
            <person name="Walter F."/>
            <person name="Albersmeier A."/>
            <person name="Kalinowski J."/>
            <person name="Ruckert C."/>
        </authorList>
    </citation>
    <scope>NUCLEOTIDE SEQUENCE</scope>
    <source>
        <strain evidence="3">CGMCC 1.12187</strain>
    </source>
</reference>
<dbReference type="GO" id="GO:0008270">
    <property type="term" value="F:zinc ion binding"/>
    <property type="evidence" value="ECO:0007669"/>
    <property type="project" value="InterPro"/>
</dbReference>
<sequence length="128" mass="14584">MPVNRQHRTYRERRNVAKNMFARQNAPCHICDGKLGPIDYEGEAGMPLSFDLDHKIPVSQGGSMLDLNNFAASHARCNRSKGDGTRRRRADVDIDMDTPPPSPIRRTTYWGNMKPPSEDNGIPPFKWY</sequence>
<reference evidence="3" key="2">
    <citation type="submission" date="2020-09" db="EMBL/GenBank/DDBJ databases">
        <authorList>
            <person name="Sun Q."/>
            <person name="Zhou Y."/>
        </authorList>
    </citation>
    <scope>NUCLEOTIDE SEQUENCE</scope>
    <source>
        <strain evidence="3">CGMCC 1.12187</strain>
    </source>
</reference>
<evidence type="ECO:0000313" key="4">
    <source>
        <dbReference type="Proteomes" id="UP000638848"/>
    </source>
</evidence>
<protein>
    <recommendedName>
        <fullName evidence="2">HNH nuclease domain-containing protein</fullName>
    </recommendedName>
</protein>